<protein>
    <submittedName>
        <fullName evidence="2">IS3 family transposase</fullName>
    </submittedName>
</protein>
<proteinExistence type="predicted"/>
<dbReference type="EMBL" id="JADAKE010000022">
    <property type="protein sequence ID" value="MBF8808584.1"/>
    <property type="molecule type" value="Genomic_DNA"/>
</dbReference>
<evidence type="ECO:0000313" key="2">
    <source>
        <dbReference type="EMBL" id="MBF8808584.1"/>
    </source>
</evidence>
<sequence length="42" mass="5004">MKAAIANNIHYYNHHRIKDRIKAKLTGMRLVQYRIHTSQLAK</sequence>
<organism evidence="2 3">
    <name type="scientific">Enterococcus lacertideformus</name>
    <dbReference type="NCBI Taxonomy" id="2771493"/>
    <lineage>
        <taxon>Bacteria</taxon>
        <taxon>Bacillati</taxon>
        <taxon>Bacillota</taxon>
        <taxon>Bacilli</taxon>
        <taxon>Lactobacillales</taxon>
        <taxon>Enterococcaceae</taxon>
        <taxon>Enterococcus</taxon>
    </lineage>
</organism>
<name>A0A931B036_9ENTE</name>
<evidence type="ECO:0000259" key="1">
    <source>
        <dbReference type="Pfam" id="PF13333"/>
    </source>
</evidence>
<reference evidence="2" key="1">
    <citation type="submission" date="2020-09" db="EMBL/GenBank/DDBJ databases">
        <title>Genomic insights into the novelty and pathogenicity of a unique biofilm-forming Enterococcus sp. bacteria (Enterococcus lacertideformus) identified in reptiles.</title>
        <authorList>
            <person name="Agius J.E."/>
            <person name="Phalen D.N."/>
            <person name="Rose K."/>
            <person name="Eden J.-S."/>
        </authorList>
    </citation>
    <scope>NUCLEOTIDE SEQUENCE</scope>
    <source>
        <strain evidence="2">PHRS 0518</strain>
    </source>
</reference>
<dbReference type="AlphaFoldDB" id="A0A931B036"/>
<evidence type="ECO:0000313" key="3">
    <source>
        <dbReference type="Proteomes" id="UP000637757"/>
    </source>
</evidence>
<dbReference type="Pfam" id="PF13333">
    <property type="entry name" value="rve_2"/>
    <property type="match status" value="1"/>
</dbReference>
<dbReference type="GO" id="GO:0015074">
    <property type="term" value="P:DNA integration"/>
    <property type="evidence" value="ECO:0007669"/>
    <property type="project" value="InterPro"/>
</dbReference>
<accession>A0A931B036</accession>
<feature type="domain" description="Integrase catalytic" evidence="1">
    <location>
        <begin position="1"/>
        <end position="37"/>
    </location>
</feature>
<gene>
    <name evidence="2" type="ORF">IC227_10295</name>
</gene>
<keyword evidence="3" id="KW-1185">Reference proteome</keyword>
<dbReference type="Proteomes" id="UP000637757">
    <property type="component" value="Unassembled WGS sequence"/>
</dbReference>
<dbReference type="InterPro" id="IPR001584">
    <property type="entry name" value="Integrase_cat-core"/>
</dbReference>
<comment type="caution">
    <text evidence="2">The sequence shown here is derived from an EMBL/GenBank/DDBJ whole genome shotgun (WGS) entry which is preliminary data.</text>
</comment>